<dbReference type="GO" id="GO:0043565">
    <property type="term" value="F:sequence-specific DNA binding"/>
    <property type="evidence" value="ECO:0007669"/>
    <property type="project" value="InterPro"/>
</dbReference>
<evidence type="ECO:0000259" key="6">
    <source>
        <dbReference type="PROSITE" id="PS50045"/>
    </source>
</evidence>
<dbReference type="SUPFAM" id="SSF52172">
    <property type="entry name" value="CheY-like"/>
    <property type="match status" value="1"/>
</dbReference>
<dbReference type="Proteomes" id="UP001139461">
    <property type="component" value="Unassembled WGS sequence"/>
</dbReference>
<sequence length="447" mass="50447">MLLHNANILVIDDDEDVLVALRLLLKSKVKEVVVNKNPNTIQSLMQEHNFDVVILDMNFNGLVNTGNEGIFWLNKIKKQNPNVDVILITAYGDIDLAIRSLKQGASDFIVKPWKNEKILETVRELVEKKKRPKGQKTNLNSETKIIGESEVMQEVFVKLKKVAPTDANILILGENGTGKDLIAKAIHENSLRKNMPFVKVDVGALTESLFESELFGYKKGAFTDAREDRKGRFEAANGGTLFLDEIGNISLRQQARLLTVLQNRQVTPIGANQSIEIDIRLICATNLSINNLADEEKFRKDLIYRINTVDITIPPLRERGKDITLLAHYFIDFYADKYGKGSFSLELDFIQKLKSHGFAGNVRELQYALERTVIMAEDQRLKAADLIFSAIESPQPTVLQKETNLDAIEKSAILRVIEKNKGNISKSAKELGITRAALYRRLNKYEL</sequence>
<dbReference type="Gene3D" id="1.10.10.60">
    <property type="entry name" value="Homeodomain-like"/>
    <property type="match status" value="1"/>
</dbReference>
<dbReference type="AlphaFoldDB" id="A0A9X1QZC6"/>
<dbReference type="InterPro" id="IPR009057">
    <property type="entry name" value="Homeodomain-like_sf"/>
</dbReference>
<dbReference type="Gene3D" id="3.40.50.300">
    <property type="entry name" value="P-loop containing nucleotide triphosphate hydrolases"/>
    <property type="match status" value="1"/>
</dbReference>
<dbReference type="PRINTS" id="PR01590">
    <property type="entry name" value="HTHFIS"/>
</dbReference>
<evidence type="ECO:0000259" key="7">
    <source>
        <dbReference type="PROSITE" id="PS50110"/>
    </source>
</evidence>
<comment type="caution">
    <text evidence="8">The sequence shown here is derived from an EMBL/GenBank/DDBJ whole genome shotgun (WGS) entry which is preliminary data.</text>
</comment>
<dbReference type="FunFam" id="3.40.50.300:FF:000006">
    <property type="entry name" value="DNA-binding transcriptional regulator NtrC"/>
    <property type="match status" value="1"/>
</dbReference>
<dbReference type="InterPro" id="IPR001789">
    <property type="entry name" value="Sig_transdc_resp-reg_receiver"/>
</dbReference>
<dbReference type="SMART" id="SM00382">
    <property type="entry name" value="AAA"/>
    <property type="match status" value="1"/>
</dbReference>
<gene>
    <name evidence="8" type="ORF">K8089_09995</name>
</gene>
<evidence type="ECO:0000313" key="8">
    <source>
        <dbReference type="EMBL" id="MCG2419354.1"/>
    </source>
</evidence>
<name>A0A9X1QZC6_9FLAO</name>
<dbReference type="InterPro" id="IPR025943">
    <property type="entry name" value="Sigma_54_int_dom_ATP-bd_2"/>
</dbReference>
<dbReference type="Pfam" id="PF00158">
    <property type="entry name" value="Sigma54_activat"/>
    <property type="match status" value="1"/>
</dbReference>
<dbReference type="Gene3D" id="1.10.8.60">
    <property type="match status" value="1"/>
</dbReference>
<dbReference type="InterPro" id="IPR003593">
    <property type="entry name" value="AAA+_ATPase"/>
</dbReference>
<dbReference type="CDD" id="cd00156">
    <property type="entry name" value="REC"/>
    <property type="match status" value="1"/>
</dbReference>
<evidence type="ECO:0000256" key="1">
    <source>
        <dbReference type="ARBA" id="ARBA00022741"/>
    </source>
</evidence>
<keyword evidence="9" id="KW-1185">Reference proteome</keyword>
<dbReference type="PANTHER" id="PTHR32071">
    <property type="entry name" value="TRANSCRIPTIONAL REGULATORY PROTEIN"/>
    <property type="match status" value="1"/>
</dbReference>
<dbReference type="Pfam" id="PF25601">
    <property type="entry name" value="AAA_lid_14"/>
    <property type="match status" value="1"/>
</dbReference>
<evidence type="ECO:0000256" key="2">
    <source>
        <dbReference type="ARBA" id="ARBA00022840"/>
    </source>
</evidence>
<dbReference type="GO" id="GO:0000160">
    <property type="term" value="P:phosphorelay signal transduction system"/>
    <property type="evidence" value="ECO:0007669"/>
    <property type="project" value="InterPro"/>
</dbReference>
<feature type="modified residue" description="4-aspartylphosphate" evidence="5">
    <location>
        <position position="56"/>
    </location>
</feature>
<feature type="domain" description="Sigma-54 factor interaction" evidence="6">
    <location>
        <begin position="145"/>
        <end position="374"/>
    </location>
</feature>
<dbReference type="InterPro" id="IPR002078">
    <property type="entry name" value="Sigma_54_int"/>
</dbReference>
<dbReference type="InterPro" id="IPR027417">
    <property type="entry name" value="P-loop_NTPase"/>
</dbReference>
<dbReference type="PROSITE" id="PS50045">
    <property type="entry name" value="SIGMA54_INTERACT_4"/>
    <property type="match status" value="1"/>
</dbReference>
<dbReference type="PROSITE" id="PS00676">
    <property type="entry name" value="SIGMA54_INTERACT_2"/>
    <property type="match status" value="1"/>
</dbReference>
<dbReference type="GO" id="GO:0006355">
    <property type="term" value="P:regulation of DNA-templated transcription"/>
    <property type="evidence" value="ECO:0007669"/>
    <property type="project" value="InterPro"/>
</dbReference>
<dbReference type="SUPFAM" id="SSF52540">
    <property type="entry name" value="P-loop containing nucleoside triphosphate hydrolases"/>
    <property type="match status" value="1"/>
</dbReference>
<organism evidence="8 9">
    <name type="scientific">Aequorivita vitellina</name>
    <dbReference type="NCBI Taxonomy" id="2874475"/>
    <lineage>
        <taxon>Bacteria</taxon>
        <taxon>Pseudomonadati</taxon>
        <taxon>Bacteroidota</taxon>
        <taxon>Flavobacteriia</taxon>
        <taxon>Flavobacteriales</taxon>
        <taxon>Flavobacteriaceae</taxon>
        <taxon>Aequorivita</taxon>
    </lineage>
</organism>
<reference evidence="8" key="1">
    <citation type="submission" date="2021-09" db="EMBL/GenBank/DDBJ databases">
        <title>Genome of Aequorivita sp. strain F47161.</title>
        <authorList>
            <person name="Wang Y."/>
        </authorList>
    </citation>
    <scope>NUCLEOTIDE SEQUENCE</scope>
    <source>
        <strain evidence="8">F47161</strain>
    </source>
</reference>
<keyword evidence="2" id="KW-0067">ATP-binding</keyword>
<dbReference type="Pfam" id="PF00072">
    <property type="entry name" value="Response_reg"/>
    <property type="match status" value="1"/>
</dbReference>
<dbReference type="PROSITE" id="PS50110">
    <property type="entry name" value="RESPONSE_REGULATORY"/>
    <property type="match status" value="1"/>
</dbReference>
<dbReference type="Pfam" id="PF02954">
    <property type="entry name" value="HTH_8"/>
    <property type="match status" value="1"/>
</dbReference>
<protein>
    <submittedName>
        <fullName evidence="8">Sigma-54 dependent transcriptional regulator</fullName>
    </submittedName>
</protein>
<dbReference type="Gene3D" id="3.40.50.2300">
    <property type="match status" value="1"/>
</dbReference>
<dbReference type="PANTHER" id="PTHR32071:SF113">
    <property type="entry name" value="ALGINATE BIOSYNTHESIS TRANSCRIPTIONAL REGULATORY PROTEIN ALGB"/>
    <property type="match status" value="1"/>
</dbReference>
<keyword evidence="3" id="KW-0805">Transcription regulation</keyword>
<proteinExistence type="predicted"/>
<evidence type="ECO:0000256" key="4">
    <source>
        <dbReference type="ARBA" id="ARBA00023163"/>
    </source>
</evidence>
<keyword evidence="1" id="KW-0547">Nucleotide-binding</keyword>
<dbReference type="SMART" id="SM00448">
    <property type="entry name" value="REC"/>
    <property type="match status" value="1"/>
</dbReference>
<feature type="domain" description="Response regulatory" evidence="7">
    <location>
        <begin position="7"/>
        <end position="126"/>
    </location>
</feature>
<dbReference type="InterPro" id="IPR011006">
    <property type="entry name" value="CheY-like_superfamily"/>
</dbReference>
<dbReference type="CDD" id="cd00009">
    <property type="entry name" value="AAA"/>
    <property type="match status" value="1"/>
</dbReference>
<dbReference type="SUPFAM" id="SSF46689">
    <property type="entry name" value="Homeodomain-like"/>
    <property type="match status" value="1"/>
</dbReference>
<dbReference type="GO" id="GO:0005524">
    <property type="term" value="F:ATP binding"/>
    <property type="evidence" value="ECO:0007669"/>
    <property type="project" value="UniProtKB-KW"/>
</dbReference>
<dbReference type="InterPro" id="IPR058031">
    <property type="entry name" value="AAA_lid_NorR"/>
</dbReference>
<keyword evidence="5" id="KW-0597">Phosphoprotein</keyword>
<keyword evidence="4" id="KW-0804">Transcription</keyword>
<dbReference type="RefSeq" id="WP_237603143.1">
    <property type="nucleotide sequence ID" value="NZ_JAIRBA010000018.1"/>
</dbReference>
<dbReference type="EMBL" id="JAIRBA010000018">
    <property type="protein sequence ID" value="MCG2419354.1"/>
    <property type="molecule type" value="Genomic_DNA"/>
</dbReference>
<evidence type="ECO:0000256" key="3">
    <source>
        <dbReference type="ARBA" id="ARBA00023015"/>
    </source>
</evidence>
<dbReference type="InterPro" id="IPR002197">
    <property type="entry name" value="HTH_Fis"/>
</dbReference>
<evidence type="ECO:0000313" key="9">
    <source>
        <dbReference type="Proteomes" id="UP001139461"/>
    </source>
</evidence>
<evidence type="ECO:0000256" key="5">
    <source>
        <dbReference type="PROSITE-ProRule" id="PRU00169"/>
    </source>
</evidence>
<accession>A0A9X1QZC6</accession>